<sequence>MIVSRIKLKNWRNFRSVDVDLQRRQFLIGPNASGKSNFLDVFRFLRDIASTEGGGLQKSLKDRGGVSKIRSLAARRDPEVAIEVHLADKPGNPHKWRYGIGIEQETRGYRRRALLTYERVWRGNEKILDRPDEEDRKDPVRLTQTFLEQINANRAFRDIADLFQSIAYLHLVPQLLRFADSIQGRVLESDPFGQGFLERIAGTPDKTRRPRLERIEKALKTVVPQIEQLQFIRDAATGRPHLQALYAHWRPKAGWQREDQFSDGTLRLIGILWVLQEGNSPLLLEEPELSLNSGIVSQLAPLISRMQRAPRRQVLISTHSDALLTEPGIDGREVLILDPSREGTEVRPASAIDDVKALLEAGFTVGEAALPKTRHSDMDRFAATISP</sequence>
<feature type="domain" description="ATPase AAA-type core" evidence="1">
    <location>
        <begin position="26"/>
        <end position="324"/>
    </location>
</feature>
<evidence type="ECO:0000313" key="2">
    <source>
        <dbReference type="EMBL" id="VFK63097.1"/>
    </source>
</evidence>
<reference evidence="2" key="1">
    <citation type="submission" date="2019-02" db="EMBL/GenBank/DDBJ databases">
        <authorList>
            <person name="Gruber-Vodicka R. H."/>
            <person name="Seah K. B. B."/>
        </authorList>
    </citation>
    <scope>NUCLEOTIDE SEQUENCE</scope>
    <source>
        <strain evidence="3">BECK_BY19</strain>
        <strain evidence="2">BECK_BY8</strain>
    </source>
</reference>
<evidence type="ECO:0000259" key="1">
    <source>
        <dbReference type="Pfam" id="PF13304"/>
    </source>
</evidence>
<gene>
    <name evidence="2" type="ORF">BECKUNK1418G_GA0071005_102925</name>
    <name evidence="3" type="ORF">BECKUNK1418H_GA0071006_103625</name>
</gene>
<dbReference type="SUPFAM" id="SSF52540">
    <property type="entry name" value="P-loop containing nucleoside triphosphate hydrolases"/>
    <property type="match status" value="1"/>
</dbReference>
<proteinExistence type="predicted"/>
<dbReference type="GO" id="GO:0016887">
    <property type="term" value="F:ATP hydrolysis activity"/>
    <property type="evidence" value="ECO:0007669"/>
    <property type="project" value="InterPro"/>
</dbReference>
<accession>A0A451AAP5</accession>
<dbReference type="PANTHER" id="PTHR32182">
    <property type="entry name" value="DNA REPLICATION AND REPAIR PROTEIN RECF"/>
    <property type="match status" value="1"/>
</dbReference>
<dbReference type="PANTHER" id="PTHR32182:SF22">
    <property type="entry name" value="ATP-DEPENDENT ENDONUCLEASE, OLD FAMILY-RELATED"/>
    <property type="match status" value="1"/>
</dbReference>
<dbReference type="InterPro" id="IPR027417">
    <property type="entry name" value="P-loop_NTPase"/>
</dbReference>
<dbReference type="Pfam" id="PF13304">
    <property type="entry name" value="AAA_21"/>
    <property type="match status" value="1"/>
</dbReference>
<evidence type="ECO:0000313" key="3">
    <source>
        <dbReference type="EMBL" id="VFK70724.1"/>
    </source>
</evidence>
<organism evidence="2">
    <name type="scientific">Candidatus Kentrum sp. UNK</name>
    <dbReference type="NCBI Taxonomy" id="2126344"/>
    <lineage>
        <taxon>Bacteria</taxon>
        <taxon>Pseudomonadati</taxon>
        <taxon>Pseudomonadota</taxon>
        <taxon>Gammaproteobacteria</taxon>
        <taxon>Candidatus Kentrum</taxon>
    </lineage>
</organism>
<dbReference type="PIRSF" id="PIRSF029347">
    <property type="entry name" value="RecF"/>
    <property type="match status" value="1"/>
</dbReference>
<dbReference type="EMBL" id="CAADGD010000036">
    <property type="protein sequence ID" value="VFK70724.1"/>
    <property type="molecule type" value="Genomic_DNA"/>
</dbReference>
<dbReference type="Gene3D" id="3.40.50.300">
    <property type="entry name" value="P-loop containing nucleotide triphosphate hydrolases"/>
    <property type="match status" value="1"/>
</dbReference>
<dbReference type="GO" id="GO:0005524">
    <property type="term" value="F:ATP binding"/>
    <property type="evidence" value="ECO:0007669"/>
    <property type="project" value="InterPro"/>
</dbReference>
<protein>
    <submittedName>
        <fullName evidence="2">Predicted ATPase</fullName>
    </submittedName>
</protein>
<dbReference type="AlphaFoldDB" id="A0A451AAP5"/>
<dbReference type="InterPro" id="IPR014555">
    <property type="entry name" value="RecF-like"/>
</dbReference>
<dbReference type="GO" id="GO:0000731">
    <property type="term" value="P:DNA synthesis involved in DNA repair"/>
    <property type="evidence" value="ECO:0007669"/>
    <property type="project" value="TreeGrafter"/>
</dbReference>
<name>A0A451AAP5_9GAMM</name>
<dbReference type="InterPro" id="IPR003959">
    <property type="entry name" value="ATPase_AAA_core"/>
</dbReference>
<dbReference type="EMBL" id="CAADFZ010000029">
    <property type="protein sequence ID" value="VFK63097.1"/>
    <property type="molecule type" value="Genomic_DNA"/>
</dbReference>
<dbReference type="GO" id="GO:0006302">
    <property type="term" value="P:double-strand break repair"/>
    <property type="evidence" value="ECO:0007669"/>
    <property type="project" value="TreeGrafter"/>
</dbReference>